<evidence type="ECO:0000256" key="3">
    <source>
        <dbReference type="ARBA" id="ARBA00022525"/>
    </source>
</evidence>
<keyword evidence="3 9" id="KW-0964">Secreted</keyword>
<dbReference type="GO" id="GO:0045087">
    <property type="term" value="P:innate immune response"/>
    <property type="evidence" value="ECO:0007669"/>
    <property type="project" value="InterPro"/>
</dbReference>
<dbReference type="GO" id="GO:0042742">
    <property type="term" value="P:defense response to bacterium"/>
    <property type="evidence" value="ECO:0007669"/>
    <property type="project" value="UniProtKB-UniRule"/>
</dbReference>
<protein>
    <recommendedName>
        <fullName evidence="9">Beta-defensin</fullName>
    </recommendedName>
</protein>
<organism evidence="11 12">
    <name type="scientific">Phodopus roborovskii</name>
    <name type="common">Roborovski's desert hamster</name>
    <name type="synonym">Cricetulus roborovskii</name>
    <dbReference type="NCBI Taxonomy" id="109678"/>
    <lineage>
        <taxon>Eukaryota</taxon>
        <taxon>Metazoa</taxon>
        <taxon>Chordata</taxon>
        <taxon>Craniata</taxon>
        <taxon>Vertebrata</taxon>
        <taxon>Euteleostomi</taxon>
        <taxon>Mammalia</taxon>
        <taxon>Eutheria</taxon>
        <taxon>Euarchontoglires</taxon>
        <taxon>Glires</taxon>
        <taxon>Rodentia</taxon>
        <taxon>Myomorpha</taxon>
        <taxon>Muroidea</taxon>
        <taxon>Cricetidae</taxon>
        <taxon>Cricetinae</taxon>
        <taxon>Phodopus</taxon>
    </lineage>
</organism>
<keyword evidence="5 9" id="KW-0732">Signal</keyword>
<name>A0AAV0A417_PHORO</name>
<sequence>MKTHLFFLILLFWVTVLQAKKMFPEYGNLDLRNECKMKKGRCKIYCSEFEYRIAYCIRPGVHCCL</sequence>
<evidence type="ECO:0000256" key="2">
    <source>
        <dbReference type="ARBA" id="ARBA00007371"/>
    </source>
</evidence>
<evidence type="ECO:0000256" key="6">
    <source>
        <dbReference type="ARBA" id="ARBA00022940"/>
    </source>
</evidence>
<feature type="domain" description="Beta-defensin" evidence="10">
    <location>
        <begin position="34"/>
        <end position="64"/>
    </location>
</feature>
<comment type="caution">
    <text evidence="11">The sequence shown here is derived from an EMBL/GenBank/DDBJ whole genome shotgun (WGS) entry which is preliminary data.</text>
</comment>
<dbReference type="GO" id="GO:0031731">
    <property type="term" value="F:CCR6 chemokine receptor binding"/>
    <property type="evidence" value="ECO:0007669"/>
    <property type="project" value="TreeGrafter"/>
</dbReference>
<evidence type="ECO:0000256" key="1">
    <source>
        <dbReference type="ARBA" id="ARBA00004613"/>
    </source>
</evidence>
<reference evidence="11" key="1">
    <citation type="submission" date="2022-06" db="EMBL/GenBank/DDBJ databases">
        <authorList>
            <person name="Andreotti S."/>
            <person name="Wyler E."/>
        </authorList>
    </citation>
    <scope>NUCLEOTIDE SEQUENCE</scope>
</reference>
<evidence type="ECO:0000256" key="4">
    <source>
        <dbReference type="ARBA" id="ARBA00022529"/>
    </source>
</evidence>
<dbReference type="EMBL" id="CALSGD010001572">
    <property type="protein sequence ID" value="CAH7221908.1"/>
    <property type="molecule type" value="Genomic_DNA"/>
</dbReference>
<dbReference type="GO" id="GO:0042056">
    <property type="term" value="F:chemoattractant activity"/>
    <property type="evidence" value="ECO:0007669"/>
    <property type="project" value="TreeGrafter"/>
</dbReference>
<feature type="chain" id="PRO_5043102532" description="Beta-defensin" evidence="9">
    <location>
        <begin position="20"/>
        <end position="65"/>
    </location>
</feature>
<dbReference type="AlphaFoldDB" id="A0AAV0A417"/>
<evidence type="ECO:0000259" key="10">
    <source>
        <dbReference type="Pfam" id="PF13841"/>
    </source>
</evidence>
<dbReference type="GO" id="GO:0060326">
    <property type="term" value="P:cell chemotaxis"/>
    <property type="evidence" value="ECO:0007669"/>
    <property type="project" value="TreeGrafter"/>
</dbReference>
<evidence type="ECO:0000256" key="8">
    <source>
        <dbReference type="ARBA" id="ARBA00023157"/>
    </source>
</evidence>
<evidence type="ECO:0000313" key="12">
    <source>
        <dbReference type="Proteomes" id="UP001152836"/>
    </source>
</evidence>
<dbReference type="Proteomes" id="UP001152836">
    <property type="component" value="Unassembled WGS sequence"/>
</dbReference>
<keyword evidence="6 9" id="KW-0211">Defensin</keyword>
<gene>
    <name evidence="11" type="primary">Defb41</name>
    <name evidence="11" type="ORF">PHOROB_LOCUS15215</name>
</gene>
<evidence type="ECO:0000256" key="9">
    <source>
        <dbReference type="RuleBase" id="RU231113"/>
    </source>
</evidence>
<keyword evidence="7 9" id="KW-0044">Antibiotic</keyword>
<evidence type="ECO:0000256" key="5">
    <source>
        <dbReference type="ARBA" id="ARBA00022729"/>
    </source>
</evidence>
<dbReference type="InterPro" id="IPR025933">
    <property type="entry name" value="Beta_defensin_dom"/>
</dbReference>
<keyword evidence="8" id="KW-1015">Disulfide bond</keyword>
<evidence type="ECO:0000313" key="11">
    <source>
        <dbReference type="EMBL" id="CAH7221908.1"/>
    </source>
</evidence>
<dbReference type="PANTHER" id="PTHR20515:SF19">
    <property type="entry name" value="BETA-DEFENSIN 110"/>
    <property type="match status" value="1"/>
</dbReference>
<dbReference type="GO" id="GO:0005615">
    <property type="term" value="C:extracellular space"/>
    <property type="evidence" value="ECO:0007669"/>
    <property type="project" value="TreeGrafter"/>
</dbReference>
<dbReference type="PANTHER" id="PTHR20515">
    <property type="entry name" value="BETA-DEFENSIN"/>
    <property type="match status" value="1"/>
</dbReference>
<comment type="similarity">
    <text evidence="2 9">Belongs to the beta-defensin family.</text>
</comment>
<comment type="function">
    <text evidence="9">Has antibacterial activity.</text>
</comment>
<accession>A0AAV0A417</accession>
<comment type="subcellular location">
    <subcellularLocation>
        <location evidence="1 9">Secreted</location>
    </subcellularLocation>
</comment>
<dbReference type="Pfam" id="PF13841">
    <property type="entry name" value="Defensin_beta_2"/>
    <property type="match status" value="1"/>
</dbReference>
<keyword evidence="4 9" id="KW-0929">Antimicrobial</keyword>
<proteinExistence type="inferred from homology"/>
<keyword evidence="12" id="KW-1185">Reference proteome</keyword>
<evidence type="ECO:0000256" key="7">
    <source>
        <dbReference type="ARBA" id="ARBA00023022"/>
    </source>
</evidence>
<feature type="signal peptide" evidence="9">
    <location>
        <begin position="1"/>
        <end position="19"/>
    </location>
</feature>